<dbReference type="KEGG" id="tse:THMIRHAS_12460"/>
<gene>
    <name evidence="1" type="ORF">THMIRHAS_12460</name>
</gene>
<dbReference type="AlphaFoldDB" id="A0A6F8PUQ8"/>
<sequence>MASMSKREKLTGRKGSAPFYQAFHYIHDSAAYKGLSPSAKALLHELCRRYNGSNNGDLSAPYSELKECGWKSDKTLANHLRELQESGLVIQTRHGGTGRICNLYGLTWLRLDESSKYDAGMNKHIGKILSTWKQLKAVN</sequence>
<dbReference type="Proteomes" id="UP000501726">
    <property type="component" value="Chromosome"/>
</dbReference>
<keyword evidence="2" id="KW-1185">Reference proteome</keyword>
<evidence type="ECO:0000313" key="2">
    <source>
        <dbReference type="Proteomes" id="UP000501726"/>
    </source>
</evidence>
<dbReference type="Pfam" id="PF13730">
    <property type="entry name" value="HTH_36"/>
    <property type="match status" value="1"/>
</dbReference>
<organism evidence="1 2">
    <name type="scientific">Thiosulfatimonas sediminis</name>
    <dbReference type="NCBI Taxonomy" id="2675054"/>
    <lineage>
        <taxon>Bacteria</taxon>
        <taxon>Pseudomonadati</taxon>
        <taxon>Pseudomonadota</taxon>
        <taxon>Gammaproteobacteria</taxon>
        <taxon>Thiotrichales</taxon>
        <taxon>Piscirickettsiaceae</taxon>
        <taxon>Thiosulfatimonas</taxon>
    </lineage>
</organism>
<reference evidence="2" key="1">
    <citation type="submission" date="2019-11" db="EMBL/GenBank/DDBJ databases">
        <title>Isolation and characterization of two novel species in the genus Thiomicrorhabdus.</title>
        <authorList>
            <person name="Mochizuki J."/>
            <person name="Kojima H."/>
            <person name="Fukui M."/>
        </authorList>
    </citation>
    <scope>NUCLEOTIDE SEQUENCE [LARGE SCALE GENOMIC DNA]</scope>
    <source>
        <strain evidence="2">aks77</strain>
    </source>
</reference>
<name>A0A6F8PUQ8_9GAMM</name>
<proteinExistence type="predicted"/>
<evidence type="ECO:0000313" key="1">
    <source>
        <dbReference type="EMBL" id="BBP45873.1"/>
    </source>
</evidence>
<protein>
    <submittedName>
        <fullName evidence="1">Uncharacterized protein</fullName>
    </submittedName>
</protein>
<dbReference type="RefSeq" id="WP_173271966.1">
    <property type="nucleotide sequence ID" value="NZ_AP021889.1"/>
</dbReference>
<dbReference type="EMBL" id="AP021889">
    <property type="protein sequence ID" value="BBP45873.1"/>
    <property type="molecule type" value="Genomic_DNA"/>
</dbReference>
<accession>A0A6F8PUQ8</accession>
<dbReference type="InterPro" id="IPR036390">
    <property type="entry name" value="WH_DNA-bd_sf"/>
</dbReference>
<dbReference type="SUPFAM" id="SSF46785">
    <property type="entry name" value="Winged helix' DNA-binding domain"/>
    <property type="match status" value="1"/>
</dbReference>